<accession>A0A8J7UJN7</accession>
<name>A0A8J7UJN7_9HYPH</name>
<dbReference type="AlphaFoldDB" id="A0A8J7UJN7"/>
<dbReference type="RefSeq" id="WP_209334836.1">
    <property type="nucleotide sequence ID" value="NZ_JAGIYY010000002.1"/>
</dbReference>
<dbReference type="Proteomes" id="UP000666240">
    <property type="component" value="Unassembled WGS sequence"/>
</dbReference>
<comment type="caution">
    <text evidence="2">The sequence shown here is derived from an EMBL/GenBank/DDBJ whole genome shotgun (WGS) entry which is preliminary data.</text>
</comment>
<keyword evidence="3" id="KW-1185">Reference proteome</keyword>
<dbReference type="PANTHER" id="PTHR34310">
    <property type="entry name" value="DUF427 DOMAIN PROTEIN (AFU_ORTHOLOGUE AFUA_3G02220)"/>
    <property type="match status" value="1"/>
</dbReference>
<dbReference type="Pfam" id="PF04248">
    <property type="entry name" value="NTP_transf_9"/>
    <property type="match status" value="1"/>
</dbReference>
<reference evidence="2" key="1">
    <citation type="submission" date="2021-03" db="EMBL/GenBank/DDBJ databases">
        <title>Genome sequencing and assembly of Tianweitania sediminis.</title>
        <authorList>
            <person name="Chhetri G."/>
        </authorList>
    </citation>
    <scope>NUCLEOTIDE SEQUENCE</scope>
    <source>
        <strain evidence="2">Z8</strain>
    </source>
</reference>
<dbReference type="EMBL" id="JAGIYY010000002">
    <property type="protein sequence ID" value="MBP0438824.1"/>
    <property type="molecule type" value="Genomic_DNA"/>
</dbReference>
<dbReference type="Gene3D" id="2.170.150.40">
    <property type="entry name" value="Domain of unknown function (DUF427)"/>
    <property type="match status" value="1"/>
</dbReference>
<dbReference type="InterPro" id="IPR038694">
    <property type="entry name" value="DUF427_sf"/>
</dbReference>
<feature type="domain" description="DUF427" evidence="1">
    <location>
        <begin position="27"/>
        <end position="118"/>
    </location>
</feature>
<evidence type="ECO:0000313" key="3">
    <source>
        <dbReference type="Proteomes" id="UP000666240"/>
    </source>
</evidence>
<dbReference type="InterPro" id="IPR007361">
    <property type="entry name" value="DUF427"/>
</dbReference>
<dbReference type="PANTHER" id="PTHR34310:SF9">
    <property type="entry name" value="BLR5716 PROTEIN"/>
    <property type="match status" value="1"/>
</dbReference>
<protein>
    <submittedName>
        <fullName evidence="2">DUF427 domain-containing protein</fullName>
    </submittedName>
</protein>
<organism evidence="2 3">
    <name type="scientific">Tianweitania sediminis</name>
    <dbReference type="NCBI Taxonomy" id="1502156"/>
    <lineage>
        <taxon>Bacteria</taxon>
        <taxon>Pseudomonadati</taxon>
        <taxon>Pseudomonadota</taxon>
        <taxon>Alphaproteobacteria</taxon>
        <taxon>Hyphomicrobiales</taxon>
        <taxon>Phyllobacteriaceae</taxon>
        <taxon>Tianweitania</taxon>
    </lineage>
</organism>
<proteinExistence type="predicted"/>
<sequence>MDSFASSVAATEKPKSHITIEPFDGVVNVTYSDAVIASSQRALLLREGSYEPVFYIPFEDIYFTFLRKTETTTQCPHKGVATYWRATAVGESMDDVMWAYEQPYEGVAPIAGHGAFDPKKVRIEAVDNKTDKSIDN</sequence>
<evidence type="ECO:0000313" key="2">
    <source>
        <dbReference type="EMBL" id="MBP0438824.1"/>
    </source>
</evidence>
<gene>
    <name evidence="2" type="ORF">J5Y06_09200</name>
</gene>
<evidence type="ECO:0000259" key="1">
    <source>
        <dbReference type="Pfam" id="PF04248"/>
    </source>
</evidence>